<feature type="signal peptide" evidence="2">
    <location>
        <begin position="1"/>
        <end position="26"/>
    </location>
</feature>
<organism evidence="3 4">
    <name type="scientific">Candidatus Accumulibacter phosphatis</name>
    <dbReference type="NCBI Taxonomy" id="327160"/>
    <lineage>
        <taxon>Bacteria</taxon>
        <taxon>Pseudomonadati</taxon>
        <taxon>Pseudomonadota</taxon>
        <taxon>Betaproteobacteria</taxon>
        <taxon>Candidatus Accumulibacter</taxon>
    </lineage>
</organism>
<accession>A0ABX1TQ65</accession>
<feature type="chain" id="PRO_5046993897" evidence="2">
    <location>
        <begin position="27"/>
        <end position="101"/>
    </location>
</feature>
<evidence type="ECO:0000313" key="3">
    <source>
        <dbReference type="EMBL" id="NMQ26369.1"/>
    </source>
</evidence>
<proteinExistence type="predicted"/>
<comment type="caution">
    <text evidence="3">The sequence shown here is derived from an EMBL/GenBank/DDBJ whole genome shotgun (WGS) entry which is preliminary data.</text>
</comment>
<sequence>MTVTINHSLRKLLAGALLLACTATLAVPKAAENGAAEVTIGAPTVHPKPPPKGAKSSPAAQAKVEKSSPAGKATPRTKTTAKAKSRTNTKTDSKAKSKSRK</sequence>
<protein>
    <submittedName>
        <fullName evidence="3">Uncharacterized protein</fullName>
    </submittedName>
</protein>
<feature type="compositionally biased region" description="Low complexity" evidence="1">
    <location>
        <begin position="53"/>
        <end position="62"/>
    </location>
</feature>
<dbReference type="Proteomes" id="UP000749010">
    <property type="component" value="Unassembled WGS sequence"/>
</dbReference>
<evidence type="ECO:0000256" key="1">
    <source>
        <dbReference type="SAM" id="MobiDB-lite"/>
    </source>
</evidence>
<keyword evidence="4" id="KW-1185">Reference proteome</keyword>
<reference evidence="3 4" key="1">
    <citation type="submission" date="2019-03" db="EMBL/GenBank/DDBJ databases">
        <title>Metabolic reconstructions from genomes of highly enriched 'Candidatus Accumulibacter' and 'Candidatus Competibacter' bioreactor populations.</title>
        <authorList>
            <person name="Annavajhala M.K."/>
            <person name="Welles L."/>
            <person name="Abbas B."/>
            <person name="Sorokin D."/>
            <person name="Park H."/>
            <person name="Van Loosdrecht M."/>
            <person name="Chandran K."/>
        </authorList>
    </citation>
    <scope>NUCLEOTIDE SEQUENCE [LARGE SCALE GENOMIC DNA]</scope>
    <source>
        <strain evidence="3 4">SBR_S</strain>
    </source>
</reference>
<dbReference type="RefSeq" id="WP_211203562.1">
    <property type="nucleotide sequence ID" value="NZ_SPMY01000002.1"/>
</dbReference>
<name>A0ABX1TQ65_9PROT</name>
<evidence type="ECO:0000256" key="2">
    <source>
        <dbReference type="SAM" id="SignalP"/>
    </source>
</evidence>
<keyword evidence="2" id="KW-0732">Signal</keyword>
<evidence type="ECO:0000313" key="4">
    <source>
        <dbReference type="Proteomes" id="UP000749010"/>
    </source>
</evidence>
<gene>
    <name evidence="3" type="ORF">E4Q23_00460</name>
</gene>
<dbReference type="EMBL" id="SPMY01000002">
    <property type="protein sequence ID" value="NMQ26369.1"/>
    <property type="molecule type" value="Genomic_DNA"/>
</dbReference>
<feature type="region of interest" description="Disordered" evidence="1">
    <location>
        <begin position="41"/>
        <end position="101"/>
    </location>
</feature>